<reference evidence="1 2" key="1">
    <citation type="journal article" date="2017" name="BMC Biol.">
        <title>Genomic innovations, transcriptional plasticity and gene loss underlying the evolution and divergence of two highly polyphagous and invasive Helicoverpa pest species.</title>
        <authorList>
            <person name="Pearce S.L."/>
            <person name="Clarke D.F."/>
            <person name="East P.D."/>
            <person name="Elfekih S."/>
            <person name="Gordon K.H."/>
            <person name="Jermiin L.S."/>
            <person name="McGaughran A."/>
            <person name="Oakeshott J.G."/>
            <person name="Papanikolaou A."/>
            <person name="Perera O.P."/>
            <person name="Rane R.V."/>
            <person name="Richards S."/>
            <person name="Tay W.T."/>
            <person name="Walsh T.K."/>
            <person name="Anderson A."/>
            <person name="Anderson C.J."/>
            <person name="Asgari S."/>
            <person name="Board P.G."/>
            <person name="Bretschneider A."/>
            <person name="Campbell P.M."/>
            <person name="Chertemps T."/>
            <person name="Christeller J.T."/>
            <person name="Coppin C.W."/>
            <person name="Downes S.J."/>
            <person name="Duan G."/>
            <person name="Farnsworth C.A."/>
            <person name="Good R.T."/>
            <person name="Han L.B."/>
            <person name="Han Y.C."/>
            <person name="Hatje K."/>
            <person name="Horne I."/>
            <person name="Huang Y.P."/>
            <person name="Hughes D.S."/>
            <person name="Jacquin-Joly E."/>
            <person name="James W."/>
            <person name="Jhangiani S."/>
            <person name="Kollmar M."/>
            <person name="Kuwar S.S."/>
            <person name="Li S."/>
            <person name="Liu N.Y."/>
            <person name="Maibeche M.T."/>
            <person name="Miller J.R."/>
            <person name="Montagne N."/>
            <person name="Perry T."/>
            <person name="Qu J."/>
            <person name="Song S.V."/>
            <person name="Sutton G.G."/>
            <person name="Vogel H."/>
            <person name="Walenz B.P."/>
            <person name="Xu W."/>
            <person name="Zhang H.J."/>
            <person name="Zou Z."/>
            <person name="Batterham P."/>
            <person name="Edwards O.R."/>
            <person name="Feyereisen R."/>
            <person name="Gibbs R.A."/>
            <person name="Heckel D.G."/>
            <person name="McGrath A."/>
            <person name="Robin C."/>
            <person name="Scherer S.E."/>
            <person name="Worley K.C."/>
            <person name="Wu Y.D."/>
        </authorList>
    </citation>
    <scope>NUCLEOTIDE SEQUENCE [LARGE SCALE GENOMIC DNA]</scope>
    <source>
        <strain evidence="1">Harm_GR_Male_#8</strain>
        <tissue evidence="1">Whole organism</tissue>
    </source>
</reference>
<protein>
    <submittedName>
        <fullName evidence="1">Uncharacterized protein</fullName>
    </submittedName>
</protein>
<dbReference type="Proteomes" id="UP000249218">
    <property type="component" value="Unassembled WGS sequence"/>
</dbReference>
<name>A0A2W1BFK8_HELAM</name>
<gene>
    <name evidence="1" type="primary">HaOG212884</name>
    <name evidence="1" type="ORF">B5X24_HaOG212884</name>
</gene>
<keyword evidence="2" id="KW-1185">Reference proteome</keyword>
<evidence type="ECO:0000313" key="2">
    <source>
        <dbReference type="Proteomes" id="UP000249218"/>
    </source>
</evidence>
<sequence length="122" mass="13868">MTKERCKRKTAVKYVFKLSIKLVRPPYKVDDTSKLVQKRVPFSQFPCRLSSFVTTGLGISSAICPPHLTFNFRGNMGRCSARVNGRHVLGTGSERATSDVEYNEKFEFFNEAALDLKILLYL</sequence>
<evidence type="ECO:0000313" key="1">
    <source>
        <dbReference type="EMBL" id="PZC71616.1"/>
    </source>
</evidence>
<dbReference type="AlphaFoldDB" id="A0A2W1BFK8"/>
<proteinExistence type="predicted"/>
<dbReference type="EMBL" id="KZ150285">
    <property type="protein sequence ID" value="PZC71616.1"/>
    <property type="molecule type" value="Genomic_DNA"/>
</dbReference>
<organism evidence="1 2">
    <name type="scientific">Helicoverpa armigera</name>
    <name type="common">Cotton bollworm</name>
    <name type="synonym">Heliothis armigera</name>
    <dbReference type="NCBI Taxonomy" id="29058"/>
    <lineage>
        <taxon>Eukaryota</taxon>
        <taxon>Metazoa</taxon>
        <taxon>Ecdysozoa</taxon>
        <taxon>Arthropoda</taxon>
        <taxon>Hexapoda</taxon>
        <taxon>Insecta</taxon>
        <taxon>Pterygota</taxon>
        <taxon>Neoptera</taxon>
        <taxon>Endopterygota</taxon>
        <taxon>Lepidoptera</taxon>
        <taxon>Glossata</taxon>
        <taxon>Ditrysia</taxon>
        <taxon>Noctuoidea</taxon>
        <taxon>Noctuidae</taxon>
        <taxon>Heliothinae</taxon>
        <taxon>Helicoverpa</taxon>
    </lineage>
</organism>
<accession>A0A2W1BFK8</accession>